<reference evidence="3 4" key="1">
    <citation type="submission" date="2020-06" db="EMBL/GenBank/DDBJ databases">
        <authorList>
            <person name="Li R."/>
            <person name="Bekaert M."/>
        </authorList>
    </citation>
    <scope>NUCLEOTIDE SEQUENCE [LARGE SCALE GENOMIC DNA]</scope>
    <source>
        <strain evidence="4">wild</strain>
    </source>
</reference>
<gene>
    <name evidence="3" type="ORF">MCOR_30355</name>
</gene>
<protein>
    <recommendedName>
        <fullName evidence="2">Fibrinogen C-terminal domain-containing protein</fullName>
    </recommendedName>
</protein>
<evidence type="ECO:0000256" key="1">
    <source>
        <dbReference type="ARBA" id="ARBA00023157"/>
    </source>
</evidence>
<dbReference type="PROSITE" id="PS51406">
    <property type="entry name" value="FIBRINOGEN_C_2"/>
    <property type="match status" value="1"/>
</dbReference>
<dbReference type="SUPFAM" id="SSF56496">
    <property type="entry name" value="Fibrinogen C-terminal domain-like"/>
    <property type="match status" value="1"/>
</dbReference>
<dbReference type="InterPro" id="IPR014716">
    <property type="entry name" value="Fibrinogen_a/b/g_C_1"/>
</dbReference>
<dbReference type="PROSITE" id="PS00514">
    <property type="entry name" value="FIBRINOGEN_C_1"/>
    <property type="match status" value="1"/>
</dbReference>
<dbReference type="Gene3D" id="3.90.215.10">
    <property type="entry name" value="Gamma Fibrinogen, chain A, domain 1"/>
    <property type="match status" value="1"/>
</dbReference>
<dbReference type="PANTHER" id="PTHR19143">
    <property type="entry name" value="FIBRINOGEN/TENASCIN/ANGIOPOEITIN"/>
    <property type="match status" value="1"/>
</dbReference>
<dbReference type="InterPro" id="IPR036056">
    <property type="entry name" value="Fibrinogen-like_C"/>
</dbReference>
<dbReference type="PANTHER" id="PTHR19143:SF444">
    <property type="entry name" value="PROTEIN SCABROUS"/>
    <property type="match status" value="1"/>
</dbReference>
<dbReference type="InterPro" id="IPR020837">
    <property type="entry name" value="Fibrinogen_CS"/>
</dbReference>
<feature type="domain" description="Fibrinogen C-terminal" evidence="2">
    <location>
        <begin position="29"/>
        <end position="165"/>
    </location>
</feature>
<sequence>MPKSYALEKSDENQNQAESDSYEALEMQGNDYIHALTSQGRYELRIDLHDFDNNNVYAKYQHFYVGGESSNYKLNVYGYSGPAGDSLNYHNGLPFSTFDKDNDKSLVNCAELVNGAWWFNECLRSNLNGHYFTKTPPEVWRGISWGDWKGRNYSLSATEMMIRRL</sequence>
<dbReference type="SMART" id="SM00186">
    <property type="entry name" value="FBG"/>
    <property type="match status" value="1"/>
</dbReference>
<proteinExistence type="predicted"/>
<dbReference type="GO" id="GO:0005615">
    <property type="term" value="C:extracellular space"/>
    <property type="evidence" value="ECO:0007669"/>
    <property type="project" value="TreeGrafter"/>
</dbReference>
<organism evidence="3 4">
    <name type="scientific">Mytilus coruscus</name>
    <name type="common">Sea mussel</name>
    <dbReference type="NCBI Taxonomy" id="42192"/>
    <lineage>
        <taxon>Eukaryota</taxon>
        <taxon>Metazoa</taxon>
        <taxon>Spiralia</taxon>
        <taxon>Lophotrochozoa</taxon>
        <taxon>Mollusca</taxon>
        <taxon>Bivalvia</taxon>
        <taxon>Autobranchia</taxon>
        <taxon>Pteriomorphia</taxon>
        <taxon>Mytilida</taxon>
        <taxon>Mytiloidea</taxon>
        <taxon>Mytilidae</taxon>
        <taxon>Mytilinae</taxon>
        <taxon>Mytilus</taxon>
    </lineage>
</organism>
<dbReference type="InterPro" id="IPR050373">
    <property type="entry name" value="Fibrinogen_C-term_domain"/>
</dbReference>
<dbReference type="CDD" id="cd00087">
    <property type="entry name" value="FReD"/>
    <property type="match status" value="1"/>
</dbReference>
<evidence type="ECO:0000259" key="2">
    <source>
        <dbReference type="PROSITE" id="PS51406"/>
    </source>
</evidence>
<dbReference type="EMBL" id="CACVKT020005563">
    <property type="protein sequence ID" value="CAC5395717.1"/>
    <property type="molecule type" value="Genomic_DNA"/>
</dbReference>
<dbReference type="InterPro" id="IPR002181">
    <property type="entry name" value="Fibrinogen_a/b/g_C_dom"/>
</dbReference>
<name>A0A6J8CKQ1_MYTCO</name>
<accession>A0A6J8CKQ1</accession>
<keyword evidence="4" id="KW-1185">Reference proteome</keyword>
<evidence type="ECO:0000313" key="3">
    <source>
        <dbReference type="EMBL" id="CAC5395717.1"/>
    </source>
</evidence>
<dbReference type="Pfam" id="PF00147">
    <property type="entry name" value="Fibrinogen_C"/>
    <property type="match status" value="1"/>
</dbReference>
<dbReference type="AlphaFoldDB" id="A0A6J8CKQ1"/>
<dbReference type="Proteomes" id="UP000507470">
    <property type="component" value="Unassembled WGS sequence"/>
</dbReference>
<dbReference type="OrthoDB" id="6146709at2759"/>
<keyword evidence="1" id="KW-1015">Disulfide bond</keyword>
<evidence type="ECO:0000313" key="4">
    <source>
        <dbReference type="Proteomes" id="UP000507470"/>
    </source>
</evidence>